<proteinExistence type="predicted"/>
<organism evidence="1 2">
    <name type="scientific">Mycoplasmopsis agassizii</name>
    <dbReference type="NCBI Taxonomy" id="33922"/>
    <lineage>
        <taxon>Bacteria</taxon>
        <taxon>Bacillati</taxon>
        <taxon>Mycoplasmatota</taxon>
        <taxon>Mycoplasmoidales</taxon>
        <taxon>Metamycoplasmataceae</taxon>
        <taxon>Mycoplasmopsis</taxon>
    </lineage>
</organism>
<evidence type="ECO:0000313" key="2">
    <source>
        <dbReference type="Proteomes" id="UP000217033"/>
    </source>
</evidence>
<comment type="caution">
    <text evidence="1">The sequence shown here is derived from an EMBL/GenBank/DDBJ whole genome shotgun (WGS) entry which is preliminary data.</text>
</comment>
<dbReference type="InterPro" id="IPR027417">
    <property type="entry name" value="P-loop_NTPase"/>
</dbReference>
<accession>A0ABX4H547</accession>
<gene>
    <name evidence="1" type="ORF">CJF60_04595</name>
</gene>
<name>A0ABX4H547_9BACT</name>
<evidence type="ECO:0000313" key="1">
    <source>
        <dbReference type="EMBL" id="PAF54983.1"/>
    </source>
</evidence>
<keyword evidence="2" id="KW-1185">Reference proteome</keyword>
<dbReference type="Proteomes" id="UP000217033">
    <property type="component" value="Unassembled WGS sequence"/>
</dbReference>
<dbReference type="RefSeq" id="WP_084232289.1">
    <property type="nucleotide sequence ID" value="NZ_FWXE01000005.1"/>
</dbReference>
<dbReference type="Gene3D" id="3.40.50.300">
    <property type="entry name" value="P-loop containing nucleotide triphosphate hydrolases"/>
    <property type="match status" value="2"/>
</dbReference>
<evidence type="ECO:0008006" key="3">
    <source>
        <dbReference type="Google" id="ProtNLM"/>
    </source>
</evidence>
<protein>
    <recommendedName>
        <fullName evidence="3">Type III restriction enzyme, res subunit</fullName>
    </recommendedName>
</protein>
<reference evidence="1" key="1">
    <citation type="submission" date="2017-08" db="EMBL/GenBank/DDBJ databases">
        <authorList>
            <person name="Alvarez-Ponce D."/>
            <person name="Weitzman C.L."/>
            <person name="Tillett R.L."/>
            <person name="Sandmeier F.C."/>
            <person name="Tracy C.R."/>
        </authorList>
    </citation>
    <scope>NUCLEOTIDE SEQUENCE [LARGE SCALE GENOMIC DNA]</scope>
    <source>
        <strain evidence="1">PS6</strain>
    </source>
</reference>
<dbReference type="SUPFAM" id="SSF52540">
    <property type="entry name" value="P-loop containing nucleoside triphosphate hydrolases"/>
    <property type="match status" value="1"/>
</dbReference>
<dbReference type="EMBL" id="NQMN01000002">
    <property type="protein sequence ID" value="PAF54983.1"/>
    <property type="molecule type" value="Genomic_DNA"/>
</dbReference>
<sequence>MATKKIKNDFPFYQALLEFYKDNKNSIKRSFKSVSRKILDYNDKSKNENAYLRKPQFEAFEIYVFIKEYLSNQKVKEIFNDWYHQKEKFELRNVFARSNKEYQTDWKQSSIVDDITSDIYGEVFDRLNSESRDYPNYIYALTMGTGKTILIATCIFYDFVVSSKFPKDDRFCHNALVFAPDKTVLQSLKEIQTFDLNKVMPTEYASFLTTNVKFHFMNDTSTTLNTIDGSDYNIIISNTQKIILKQIHKQRSAMDKFINEEYNYSDDYESLMETFKDEKVVAANQRYEKIIRLKQLGVFVDEAHHLFGADLKNDLSEDSKETSLRYTINEISLKLQKKGTKLVACYNYTGTPYVENKILPEVVYAYELSEAIRNKYLKDIEIQGYENVKNKEFLRKVLIDFFNYHGDNLYEGLMPKIAIFGADIKEIIEEIKPVVETILVELGKDISTILVNVGDSSITKDQDINNFNNLDQVGTEGSKKQVLLLVNKGREGWNCRSLFSVALFRSPKSKIFVLQSTMRCLRSITNIQQIAHVYLSEENYKILDNELKKNFNVDIKSITEKKIRNSEYIVSIVPPVKNITLTEIKKSYTLNRNNISKPFYFDVSRIDTEKYKSKLLVKKGIDKRYVLSKTEFISNENIVHSKYSIVFEISRYLNENPILINKMLQETKTFDDILNYVSMYNDILYDELIPSIFSYLYFLKEETETKLKTVPLIKYKKGTKHFIFNSPKNLTIEKNDSFVKSKSEKSFHVNRYCFDSIPEKKLFMDLLESKHVKEVYFTGMFTGSENGLSVQYIDPDSNLIRTYYPDILVYYYDGSIEIIEVKGDNKIDNRNVRAKAIAALNLASFSKMNYKIYKSSDIMKNKIKVN</sequence>